<keyword evidence="10" id="KW-0694">RNA-binding</keyword>
<dbReference type="InterPro" id="IPR033728">
    <property type="entry name" value="ThrRS_core"/>
</dbReference>
<proteinExistence type="inferred from homology"/>
<evidence type="ECO:0000259" key="16">
    <source>
        <dbReference type="PROSITE" id="PS51880"/>
    </source>
</evidence>
<keyword evidence="8" id="KW-0862">Zinc</keyword>
<dbReference type="Pfam" id="PF00587">
    <property type="entry name" value="tRNA-synt_2b"/>
    <property type="match status" value="1"/>
</dbReference>
<dbReference type="CDD" id="cd00860">
    <property type="entry name" value="ThrRS_anticodon"/>
    <property type="match status" value="1"/>
</dbReference>
<dbReference type="SUPFAM" id="SSF52954">
    <property type="entry name" value="Class II aaRS ABD-related"/>
    <property type="match status" value="1"/>
</dbReference>
<feature type="domain" description="Aminoacyl-transfer RNA synthetases class-II family profile" evidence="15">
    <location>
        <begin position="374"/>
        <end position="685"/>
    </location>
</feature>
<keyword evidence="12" id="KW-0030">Aminoacyl-tRNA synthetase</keyword>
<keyword evidence="5" id="KW-0436">Ligase</keyword>
<dbReference type="InterPro" id="IPR047246">
    <property type="entry name" value="ThrRS_anticodon"/>
</dbReference>
<dbReference type="GO" id="GO:0005524">
    <property type="term" value="F:ATP binding"/>
    <property type="evidence" value="ECO:0007669"/>
    <property type="project" value="UniProtKB-KW"/>
</dbReference>
<dbReference type="GO" id="GO:0004829">
    <property type="term" value="F:threonine-tRNA ligase activity"/>
    <property type="evidence" value="ECO:0007669"/>
    <property type="project" value="UniProtKB-EC"/>
</dbReference>
<keyword evidence="17" id="KW-0689">Ribosomal protein</keyword>
<dbReference type="Proteomes" id="UP001212152">
    <property type="component" value="Unassembled WGS sequence"/>
</dbReference>
<dbReference type="SMART" id="SM00863">
    <property type="entry name" value="tRNA_SAD"/>
    <property type="match status" value="1"/>
</dbReference>
<dbReference type="InterPro" id="IPR004154">
    <property type="entry name" value="Anticodon-bd"/>
</dbReference>
<evidence type="ECO:0000256" key="11">
    <source>
        <dbReference type="ARBA" id="ARBA00022917"/>
    </source>
</evidence>
<evidence type="ECO:0000256" key="12">
    <source>
        <dbReference type="ARBA" id="ARBA00023146"/>
    </source>
</evidence>
<dbReference type="InterPro" id="IPR002314">
    <property type="entry name" value="aa-tRNA-synt_IIb"/>
</dbReference>
<comment type="caution">
    <text evidence="17">The sequence shown here is derived from an EMBL/GenBank/DDBJ whole genome shotgun (WGS) entry which is preliminary data.</text>
</comment>
<evidence type="ECO:0000256" key="5">
    <source>
        <dbReference type="ARBA" id="ARBA00022598"/>
    </source>
</evidence>
<evidence type="ECO:0000256" key="10">
    <source>
        <dbReference type="ARBA" id="ARBA00022884"/>
    </source>
</evidence>
<dbReference type="PANTHER" id="PTHR11451">
    <property type="entry name" value="THREONINE-TRNA LIGASE"/>
    <property type="match status" value="1"/>
</dbReference>
<dbReference type="Gene3D" id="3.30.930.10">
    <property type="entry name" value="Bira Bifunctional Protein, Domain 2"/>
    <property type="match status" value="1"/>
</dbReference>
<keyword evidence="3" id="KW-0963">Cytoplasm</keyword>
<dbReference type="Gene3D" id="3.30.980.10">
    <property type="entry name" value="Threonyl-trna Synthetase, Chain A, domain 2"/>
    <property type="match status" value="1"/>
</dbReference>
<dbReference type="GO" id="GO:0005840">
    <property type="term" value="C:ribosome"/>
    <property type="evidence" value="ECO:0007669"/>
    <property type="project" value="UniProtKB-KW"/>
</dbReference>
<accession>A0AAD5TS72</accession>
<keyword evidence="9" id="KW-0067">ATP-binding</keyword>
<evidence type="ECO:0000256" key="4">
    <source>
        <dbReference type="ARBA" id="ARBA00022555"/>
    </source>
</evidence>
<dbReference type="GO" id="GO:0046872">
    <property type="term" value="F:metal ion binding"/>
    <property type="evidence" value="ECO:0007669"/>
    <property type="project" value="UniProtKB-KW"/>
</dbReference>
<evidence type="ECO:0000313" key="17">
    <source>
        <dbReference type="EMBL" id="KAJ3182758.1"/>
    </source>
</evidence>
<name>A0AAD5TS72_9FUNG</name>
<dbReference type="GO" id="GO:0000049">
    <property type="term" value="F:tRNA binding"/>
    <property type="evidence" value="ECO:0007669"/>
    <property type="project" value="UniProtKB-KW"/>
</dbReference>
<evidence type="ECO:0000256" key="9">
    <source>
        <dbReference type="ARBA" id="ARBA00022840"/>
    </source>
</evidence>
<evidence type="ECO:0000259" key="15">
    <source>
        <dbReference type="PROSITE" id="PS50862"/>
    </source>
</evidence>
<dbReference type="InterPro" id="IPR036621">
    <property type="entry name" value="Anticodon-bd_dom_sf"/>
</dbReference>
<dbReference type="CDD" id="cd00771">
    <property type="entry name" value="ThrRS_core"/>
    <property type="match status" value="1"/>
</dbReference>
<dbReference type="HAMAP" id="MF_00184">
    <property type="entry name" value="Thr_tRNA_synth"/>
    <property type="match status" value="1"/>
</dbReference>
<gene>
    <name evidence="17" type="primary">MRPL39</name>
    <name evidence="17" type="ORF">HDU87_008097</name>
</gene>
<evidence type="ECO:0000256" key="7">
    <source>
        <dbReference type="ARBA" id="ARBA00022741"/>
    </source>
</evidence>
<comment type="catalytic activity">
    <reaction evidence="14">
        <text>tRNA(Thr) + L-threonine + ATP = L-threonyl-tRNA(Thr) + AMP + diphosphate + H(+)</text>
        <dbReference type="Rhea" id="RHEA:24624"/>
        <dbReference type="Rhea" id="RHEA-COMP:9670"/>
        <dbReference type="Rhea" id="RHEA-COMP:9704"/>
        <dbReference type="ChEBI" id="CHEBI:15378"/>
        <dbReference type="ChEBI" id="CHEBI:30616"/>
        <dbReference type="ChEBI" id="CHEBI:33019"/>
        <dbReference type="ChEBI" id="CHEBI:57926"/>
        <dbReference type="ChEBI" id="CHEBI:78442"/>
        <dbReference type="ChEBI" id="CHEBI:78534"/>
        <dbReference type="ChEBI" id="CHEBI:456215"/>
        <dbReference type="EC" id="6.1.1.3"/>
    </reaction>
</comment>
<reference evidence="17" key="1">
    <citation type="submission" date="2020-05" db="EMBL/GenBank/DDBJ databases">
        <title>Phylogenomic resolution of chytrid fungi.</title>
        <authorList>
            <person name="Stajich J.E."/>
            <person name="Amses K."/>
            <person name="Simmons R."/>
            <person name="Seto K."/>
            <person name="Myers J."/>
            <person name="Bonds A."/>
            <person name="Quandt C.A."/>
            <person name="Barry K."/>
            <person name="Liu P."/>
            <person name="Grigoriev I."/>
            <person name="Longcore J.E."/>
            <person name="James T.Y."/>
        </authorList>
    </citation>
    <scope>NUCLEOTIDE SEQUENCE</scope>
    <source>
        <strain evidence="17">JEL0379</strain>
    </source>
</reference>
<dbReference type="AlphaFoldDB" id="A0AAD5TS72"/>
<dbReference type="FunFam" id="3.30.980.10:FF:000005">
    <property type="entry name" value="Threonyl-tRNA synthetase, mitochondrial"/>
    <property type="match status" value="1"/>
</dbReference>
<keyword evidence="11" id="KW-0648">Protein biosynthesis</keyword>
<keyword evidence="7" id="KW-0547">Nucleotide-binding</keyword>
<dbReference type="InterPro" id="IPR012947">
    <property type="entry name" value="tRNA_SAD"/>
</dbReference>
<dbReference type="InterPro" id="IPR045864">
    <property type="entry name" value="aa-tRNA-synth_II/BPL/LPL"/>
</dbReference>
<dbReference type="InterPro" id="IPR004095">
    <property type="entry name" value="TGS"/>
</dbReference>
<dbReference type="PANTHER" id="PTHR11451:SF44">
    <property type="entry name" value="THREONINE--TRNA LIGASE, CHLOROPLASTIC_MITOCHONDRIAL 2"/>
    <property type="match status" value="1"/>
</dbReference>
<dbReference type="EC" id="6.1.1.3" evidence="2"/>
<dbReference type="Pfam" id="PF07973">
    <property type="entry name" value="tRNA_SAD"/>
    <property type="match status" value="1"/>
</dbReference>
<dbReference type="Gene3D" id="3.10.20.30">
    <property type="match status" value="1"/>
</dbReference>
<evidence type="ECO:0000313" key="18">
    <source>
        <dbReference type="Proteomes" id="UP001212152"/>
    </source>
</evidence>
<comment type="similarity">
    <text evidence="1">Belongs to the class-II aminoacyl-tRNA synthetase family.</text>
</comment>
<dbReference type="InterPro" id="IPR002320">
    <property type="entry name" value="Thr-tRNA-ligase_IIa"/>
</dbReference>
<evidence type="ECO:0000256" key="8">
    <source>
        <dbReference type="ARBA" id="ARBA00022833"/>
    </source>
</evidence>
<keyword evidence="17" id="KW-0687">Ribonucleoprotein</keyword>
<dbReference type="InterPro" id="IPR012675">
    <property type="entry name" value="Beta-grasp_dom_sf"/>
</dbReference>
<keyword evidence="6" id="KW-0479">Metal-binding</keyword>
<evidence type="ECO:0000256" key="1">
    <source>
        <dbReference type="ARBA" id="ARBA00008226"/>
    </source>
</evidence>
<dbReference type="GO" id="GO:0005739">
    <property type="term" value="C:mitochondrion"/>
    <property type="evidence" value="ECO:0007669"/>
    <property type="project" value="TreeGrafter"/>
</dbReference>
<evidence type="ECO:0000256" key="2">
    <source>
        <dbReference type="ARBA" id="ARBA00013163"/>
    </source>
</evidence>
<evidence type="ECO:0000256" key="14">
    <source>
        <dbReference type="ARBA" id="ARBA00049515"/>
    </source>
</evidence>
<protein>
    <recommendedName>
        <fullName evidence="2">threonine--tRNA ligase</fullName>
        <ecNumber evidence="2">6.1.1.3</ecNumber>
    </recommendedName>
    <alternativeName>
        <fullName evidence="13">Threonyl-tRNA synthetase</fullName>
    </alternativeName>
</protein>
<dbReference type="Gene3D" id="3.40.50.800">
    <property type="entry name" value="Anticodon-binding domain"/>
    <property type="match status" value="1"/>
</dbReference>
<dbReference type="PRINTS" id="PR01047">
    <property type="entry name" value="TRNASYNTHTHR"/>
</dbReference>
<dbReference type="EMBL" id="JADGJQ010000008">
    <property type="protein sequence ID" value="KAJ3182758.1"/>
    <property type="molecule type" value="Genomic_DNA"/>
</dbReference>
<dbReference type="PROSITE" id="PS51880">
    <property type="entry name" value="TGS"/>
    <property type="match status" value="1"/>
</dbReference>
<dbReference type="Pfam" id="PF03129">
    <property type="entry name" value="HGTP_anticodon"/>
    <property type="match status" value="1"/>
</dbReference>
<dbReference type="GO" id="GO:0006435">
    <property type="term" value="P:threonyl-tRNA aminoacylation"/>
    <property type="evidence" value="ECO:0007669"/>
    <property type="project" value="InterPro"/>
</dbReference>
<dbReference type="InterPro" id="IPR018163">
    <property type="entry name" value="Thr/Ala-tRNA-synth_IIc_edit"/>
</dbReference>
<keyword evidence="18" id="KW-1185">Reference proteome</keyword>
<evidence type="ECO:0000256" key="13">
    <source>
        <dbReference type="ARBA" id="ARBA00031900"/>
    </source>
</evidence>
<evidence type="ECO:0000256" key="3">
    <source>
        <dbReference type="ARBA" id="ARBA00022490"/>
    </source>
</evidence>
<keyword evidence="4" id="KW-0820">tRNA-binding</keyword>
<dbReference type="PROSITE" id="PS50862">
    <property type="entry name" value="AA_TRNA_LIGASE_II"/>
    <property type="match status" value="1"/>
</dbReference>
<dbReference type="CDD" id="cd01667">
    <property type="entry name" value="TGS_ThrRS"/>
    <property type="match status" value="1"/>
</dbReference>
<dbReference type="InterPro" id="IPR006195">
    <property type="entry name" value="aa-tRNA-synth_II"/>
</dbReference>
<dbReference type="SUPFAM" id="SSF55186">
    <property type="entry name" value="ThrRS/AlaRS common domain"/>
    <property type="match status" value="1"/>
</dbReference>
<sequence>MLKIPPLLLRHAQRHRAQVPFRFGRLAAVSTRNHGTHTQYRLAVWDENAAKFRAEHQQRFAGQSVKVALPQGRTVTGQAGVLTPMDIIKGENPDSPNAADAYVLAVVDKHLAWDLFRPLEADCALELLPLDSTAALAQNTVWHSGAHLLGWAMERQFGDTVSLCDGPALKTGGFFYASLIRANLHPESLDGTIEQRITRLMRSDDGGLYHVTAEDARQLAGHMKAFAKKKVRFQRLVVPRGVAEAMFVHNPFKLHFLSRIPANAPVTLYRCGDFIDLCRGPHVPHTGYLRSHKVTKTAGAQWDETAGDPRAGTSVQPLSRVYGISFTTPQALSQWETLQEEAARRDHRVVGKQQGLFVMNALSPGSPFMLPHGTRIVQKLLDFLRAEYRRFGYSEVVTPLLFNKDVWVTSGHWEHYKDDMFVVHTGSPDSTLVPAVTMAGAEPNGNAAEGCCGGAHEADPADSDIHGLKPMNCPGHCLVYASSAKSYRDLPIRLAEFSPLHRNEASGALTGLTRVRKFHQDDAHIFCTPEQIQSEVSSTLQFIHRVYTVFGLPSYELVLSTRPAKHIGTTEQWDHAEAQLRAALDRSGLPWTLREGDGAFYGPKIDVLVNDALGRSHQSATCQLDFQLPARFNLKYQAADGAFHTPVIIHRAVLGSVERMLAILIEHYGGRWPFWLSPRQAVLVPVVPEFAEYAEQVAAQLSGRGIDPADVGRAAPSYWHVDVDTSDHSLPKRIRDAQTAQYNYMLVVGERERAAESVSVRRRDGMDLGVMTIPQVKALFVQLDREFQ</sequence>
<dbReference type="SUPFAM" id="SSF55681">
    <property type="entry name" value="Class II aaRS and biotin synthetases"/>
    <property type="match status" value="1"/>
</dbReference>
<feature type="domain" description="TGS" evidence="16">
    <location>
        <begin position="61"/>
        <end position="129"/>
    </location>
</feature>
<organism evidence="17 18">
    <name type="scientific">Geranomyces variabilis</name>
    <dbReference type="NCBI Taxonomy" id="109894"/>
    <lineage>
        <taxon>Eukaryota</taxon>
        <taxon>Fungi</taxon>
        <taxon>Fungi incertae sedis</taxon>
        <taxon>Chytridiomycota</taxon>
        <taxon>Chytridiomycota incertae sedis</taxon>
        <taxon>Chytridiomycetes</taxon>
        <taxon>Spizellomycetales</taxon>
        <taxon>Powellomycetaceae</taxon>
        <taxon>Geranomyces</taxon>
    </lineage>
</organism>
<evidence type="ECO:0000256" key="6">
    <source>
        <dbReference type="ARBA" id="ARBA00022723"/>
    </source>
</evidence>